<reference evidence="2" key="1">
    <citation type="journal article" date="2019" name="Int. J. Syst. Evol. Microbiol.">
        <title>The Global Catalogue of Microorganisms (GCM) 10K type strain sequencing project: providing services to taxonomists for standard genome sequencing and annotation.</title>
        <authorList>
            <consortium name="The Broad Institute Genomics Platform"/>
            <consortium name="The Broad Institute Genome Sequencing Center for Infectious Disease"/>
            <person name="Wu L."/>
            <person name="Ma J."/>
        </authorList>
    </citation>
    <scope>NUCLEOTIDE SEQUENCE [LARGE SCALE GENOMIC DNA]</scope>
    <source>
        <strain evidence="2">CCM 8939</strain>
    </source>
</reference>
<dbReference type="RefSeq" id="WP_188417385.1">
    <property type="nucleotide sequence ID" value="NZ_BMDJ01000016.1"/>
</dbReference>
<organism evidence="1 2">
    <name type="scientific">Pedobacter mendelii</name>
    <dbReference type="NCBI Taxonomy" id="1908240"/>
    <lineage>
        <taxon>Bacteria</taxon>
        <taxon>Pseudomonadati</taxon>
        <taxon>Bacteroidota</taxon>
        <taxon>Sphingobacteriia</taxon>
        <taxon>Sphingobacteriales</taxon>
        <taxon>Sphingobacteriaceae</taxon>
        <taxon>Pedobacter</taxon>
    </lineage>
</organism>
<accession>A0ABQ2BLZ2</accession>
<evidence type="ECO:0000313" key="2">
    <source>
        <dbReference type="Proteomes" id="UP000645390"/>
    </source>
</evidence>
<dbReference type="EMBL" id="BMDJ01000016">
    <property type="protein sequence ID" value="GGI29326.1"/>
    <property type="molecule type" value="Genomic_DNA"/>
</dbReference>
<evidence type="ECO:0000313" key="1">
    <source>
        <dbReference type="EMBL" id="GGI29326.1"/>
    </source>
</evidence>
<protein>
    <submittedName>
        <fullName evidence="1">Uncharacterized protein</fullName>
    </submittedName>
</protein>
<comment type="caution">
    <text evidence="1">The sequence shown here is derived from an EMBL/GenBank/DDBJ whole genome shotgun (WGS) entry which is preliminary data.</text>
</comment>
<proteinExistence type="predicted"/>
<dbReference type="Proteomes" id="UP000645390">
    <property type="component" value="Unassembled WGS sequence"/>
</dbReference>
<gene>
    <name evidence="1" type="ORF">GCM10008119_37070</name>
</gene>
<name>A0ABQ2BLZ2_9SPHI</name>
<keyword evidence="2" id="KW-1185">Reference proteome</keyword>
<dbReference type="PROSITE" id="PS51257">
    <property type="entry name" value="PROKAR_LIPOPROTEIN"/>
    <property type="match status" value="1"/>
</dbReference>
<sequence length="261" mass="29269">MKTTLAALFLSIALFSCKQEKLEKTYTPRDLRFGESFNETTKSKEDVLKISKIDSGKKDGDIFELKFKDTLITILDRPKPMATKFLSPRFLNTQKTAAIAQVADGSGLVSPFYIVALNNGKPEVIKLSRPSNGANDSKITVGLQEVSLSTILINNDYVVTVINGRVFPVKRQNDGERIQGRFLLNSADKSTLVFAMANSLYQVNYLTGETFNLPVSAQTLDPKTILNNIQQNYSWQKNKKGTLFLKENDNNRIIDISEFKK</sequence>